<keyword evidence="8" id="KW-0808">Transferase</keyword>
<keyword evidence="9" id="KW-1185">Reference proteome</keyword>
<accession>A0ABP7LTZ2</accession>
<keyword evidence="4" id="KW-0238">DNA-binding</keyword>
<evidence type="ECO:0000256" key="5">
    <source>
        <dbReference type="ARBA" id="ARBA00023163"/>
    </source>
</evidence>
<feature type="compositionally biased region" description="Basic and acidic residues" evidence="6">
    <location>
        <begin position="1"/>
        <end position="11"/>
    </location>
</feature>
<dbReference type="InterPro" id="IPR051446">
    <property type="entry name" value="HTH_trans_reg/aminotransferase"/>
</dbReference>
<dbReference type="PANTHER" id="PTHR46577">
    <property type="entry name" value="HTH-TYPE TRANSCRIPTIONAL REGULATORY PROTEIN GABR"/>
    <property type="match status" value="1"/>
</dbReference>
<evidence type="ECO:0000313" key="9">
    <source>
        <dbReference type="Proteomes" id="UP001501000"/>
    </source>
</evidence>
<dbReference type="InterPro" id="IPR036388">
    <property type="entry name" value="WH-like_DNA-bd_sf"/>
</dbReference>
<dbReference type="InterPro" id="IPR000524">
    <property type="entry name" value="Tscrpt_reg_HTH_GntR"/>
</dbReference>
<name>A0ABP7LTZ2_9ACTN</name>
<gene>
    <name evidence="8" type="ORF">GCM10022244_17140</name>
</gene>
<dbReference type="CDD" id="cd00609">
    <property type="entry name" value="AAT_like"/>
    <property type="match status" value="1"/>
</dbReference>
<comment type="similarity">
    <text evidence="1">In the C-terminal section; belongs to the class-I pyridoxal-phosphate-dependent aminotransferase family.</text>
</comment>
<feature type="domain" description="HTH gntR-type" evidence="7">
    <location>
        <begin position="83"/>
        <end position="151"/>
    </location>
</feature>
<sequence>MRGETGERGVELRGPAGTADAGGTRGVRGFGETGGTSGTRGTGGVPGPARRDRPGAPAPGALSVPHDAEAFVARLGRWSAGRGPLYLLLAARLRALIDDGVLRPGALLPPDRRLAGALAVGRTTVVAAYDTLRQEGRLVRRQGSGTRVAPAALPLHRRAGAAGGAGPAGGAGEPRVVETSNPLFLHLLEAPDDVILLSCAAPAGPPPELAEAYRAIVLPDRDLGYHPAGLPVLREAVAARYTARGLPTGPGEVLVTTGAQQALALLARLLLAPGDGVLVEAPSYPGALDLFREAAAVPLPVAAGPDGLDVAAAVRTMERHRPALAYVMARFQNPTGTVLPPLAGRRLVEAANALGVPLVDDEVPAELAFGGEPAGAPLAAYGEVISVGSLSKVVWGGLRAGWVRGPAALIARLARLKALHDLGGDVASQLVAARLLGGFGPVLAARRAACRAGHDHLRAELARLLPSWECPPVGGGQTLWVRLPYGDGVSFAQLALRHGVAVLPGSTADALGGSADRLRLHFMAAPEVLTEAVRRLAAAWAEYAPGPGRSPGALHAIVV</sequence>
<dbReference type="SUPFAM" id="SSF46785">
    <property type="entry name" value="Winged helix' DNA-binding domain"/>
    <property type="match status" value="1"/>
</dbReference>
<evidence type="ECO:0000256" key="1">
    <source>
        <dbReference type="ARBA" id="ARBA00005384"/>
    </source>
</evidence>
<evidence type="ECO:0000256" key="2">
    <source>
        <dbReference type="ARBA" id="ARBA00022898"/>
    </source>
</evidence>
<reference evidence="9" key="1">
    <citation type="journal article" date="2019" name="Int. J. Syst. Evol. Microbiol.">
        <title>The Global Catalogue of Microorganisms (GCM) 10K type strain sequencing project: providing services to taxonomists for standard genome sequencing and annotation.</title>
        <authorList>
            <consortium name="The Broad Institute Genomics Platform"/>
            <consortium name="The Broad Institute Genome Sequencing Center for Infectious Disease"/>
            <person name="Wu L."/>
            <person name="Ma J."/>
        </authorList>
    </citation>
    <scope>NUCLEOTIDE SEQUENCE [LARGE SCALE GENOMIC DNA]</scope>
    <source>
        <strain evidence="9">JCM 16956</strain>
    </source>
</reference>
<evidence type="ECO:0000256" key="3">
    <source>
        <dbReference type="ARBA" id="ARBA00023015"/>
    </source>
</evidence>
<dbReference type="SUPFAM" id="SSF53383">
    <property type="entry name" value="PLP-dependent transferases"/>
    <property type="match status" value="1"/>
</dbReference>
<keyword evidence="5" id="KW-0804">Transcription</keyword>
<keyword evidence="3" id="KW-0805">Transcription regulation</keyword>
<dbReference type="InterPro" id="IPR015424">
    <property type="entry name" value="PyrdxlP-dep_Trfase"/>
</dbReference>
<dbReference type="GO" id="GO:0008483">
    <property type="term" value="F:transaminase activity"/>
    <property type="evidence" value="ECO:0007669"/>
    <property type="project" value="UniProtKB-KW"/>
</dbReference>
<dbReference type="PROSITE" id="PS50949">
    <property type="entry name" value="HTH_GNTR"/>
    <property type="match status" value="1"/>
</dbReference>
<dbReference type="Pfam" id="PF00155">
    <property type="entry name" value="Aminotran_1_2"/>
    <property type="match status" value="1"/>
</dbReference>
<dbReference type="SMART" id="SM00345">
    <property type="entry name" value="HTH_GNTR"/>
    <property type="match status" value="1"/>
</dbReference>
<dbReference type="Gene3D" id="3.40.640.10">
    <property type="entry name" value="Type I PLP-dependent aspartate aminotransferase-like (Major domain)"/>
    <property type="match status" value="1"/>
</dbReference>
<feature type="compositionally biased region" description="Gly residues" evidence="6">
    <location>
        <begin position="23"/>
        <end position="46"/>
    </location>
</feature>
<feature type="region of interest" description="Disordered" evidence="6">
    <location>
        <begin position="1"/>
        <end position="63"/>
    </location>
</feature>
<dbReference type="InterPro" id="IPR004839">
    <property type="entry name" value="Aminotransferase_I/II_large"/>
</dbReference>
<dbReference type="Proteomes" id="UP001501000">
    <property type="component" value="Unassembled WGS sequence"/>
</dbReference>
<proteinExistence type="inferred from homology"/>
<dbReference type="Pfam" id="PF00392">
    <property type="entry name" value="GntR"/>
    <property type="match status" value="1"/>
</dbReference>
<dbReference type="CDD" id="cd07377">
    <property type="entry name" value="WHTH_GntR"/>
    <property type="match status" value="1"/>
</dbReference>
<dbReference type="Gene3D" id="1.10.10.10">
    <property type="entry name" value="Winged helix-like DNA-binding domain superfamily/Winged helix DNA-binding domain"/>
    <property type="match status" value="1"/>
</dbReference>
<dbReference type="InterPro" id="IPR015421">
    <property type="entry name" value="PyrdxlP-dep_Trfase_major"/>
</dbReference>
<evidence type="ECO:0000256" key="6">
    <source>
        <dbReference type="SAM" id="MobiDB-lite"/>
    </source>
</evidence>
<organism evidence="8 9">
    <name type="scientific">Streptomyces gulbargensis</name>
    <dbReference type="NCBI Taxonomy" id="364901"/>
    <lineage>
        <taxon>Bacteria</taxon>
        <taxon>Bacillati</taxon>
        <taxon>Actinomycetota</taxon>
        <taxon>Actinomycetes</taxon>
        <taxon>Kitasatosporales</taxon>
        <taxon>Streptomycetaceae</taxon>
        <taxon>Streptomyces</taxon>
    </lineage>
</organism>
<evidence type="ECO:0000259" key="7">
    <source>
        <dbReference type="PROSITE" id="PS50949"/>
    </source>
</evidence>
<dbReference type="PANTHER" id="PTHR46577:SF1">
    <property type="entry name" value="HTH-TYPE TRANSCRIPTIONAL REGULATORY PROTEIN GABR"/>
    <property type="match status" value="1"/>
</dbReference>
<comment type="caution">
    <text evidence="8">The sequence shown here is derived from an EMBL/GenBank/DDBJ whole genome shotgun (WGS) entry which is preliminary data.</text>
</comment>
<keyword evidence="2" id="KW-0663">Pyridoxal phosphate</keyword>
<keyword evidence="8" id="KW-0032">Aminotransferase</keyword>
<evidence type="ECO:0000313" key="8">
    <source>
        <dbReference type="EMBL" id="GAA3907611.1"/>
    </source>
</evidence>
<dbReference type="EMBL" id="BAABAJ010000004">
    <property type="protein sequence ID" value="GAA3907611.1"/>
    <property type="molecule type" value="Genomic_DNA"/>
</dbReference>
<protein>
    <submittedName>
        <fullName evidence="8">PLP-dependent aminotransferase family protein</fullName>
    </submittedName>
</protein>
<dbReference type="InterPro" id="IPR036390">
    <property type="entry name" value="WH_DNA-bd_sf"/>
</dbReference>
<evidence type="ECO:0000256" key="4">
    <source>
        <dbReference type="ARBA" id="ARBA00023125"/>
    </source>
</evidence>